<keyword evidence="3" id="KW-1185">Reference proteome</keyword>
<proteinExistence type="predicted"/>
<accession>A0A1L9UMB7</accession>
<organism evidence="2 3">
    <name type="scientific">Aspergillus brasiliensis (strain CBS 101740 / IMI 381727 / IBT 21946)</name>
    <dbReference type="NCBI Taxonomy" id="767769"/>
    <lineage>
        <taxon>Eukaryota</taxon>
        <taxon>Fungi</taxon>
        <taxon>Dikarya</taxon>
        <taxon>Ascomycota</taxon>
        <taxon>Pezizomycotina</taxon>
        <taxon>Eurotiomycetes</taxon>
        <taxon>Eurotiomycetidae</taxon>
        <taxon>Eurotiales</taxon>
        <taxon>Aspergillaceae</taxon>
        <taxon>Aspergillus</taxon>
        <taxon>Aspergillus subgen. Circumdati</taxon>
    </lineage>
</organism>
<feature type="compositionally biased region" description="Basic and acidic residues" evidence="1">
    <location>
        <begin position="170"/>
        <end position="197"/>
    </location>
</feature>
<feature type="compositionally biased region" description="Basic and acidic residues" evidence="1">
    <location>
        <begin position="146"/>
        <end position="163"/>
    </location>
</feature>
<dbReference type="Proteomes" id="UP000184499">
    <property type="component" value="Unassembled WGS sequence"/>
</dbReference>
<dbReference type="RefSeq" id="XP_067480122.1">
    <property type="nucleotide sequence ID" value="XM_067620875.1"/>
</dbReference>
<sequence length="255" mass="28840">MAPIRRYLRISKYTVLECRIYLENPSDIRWLLNARDAVLPRVFAAIRPLVLPKLREENERLFAKKKKGKPVKDVISEEEFEVALFLRESRTRHSLLTRHKEFEDEGGYAVGRGFGEGGGGSGSAAAGIMIESDDEESCLQMRDIPHATEDDDGAGAKRQRDDADGQSDDSPERQRTSKRRKDDGTLSRDADDGDDKKMRFRTNYEGFNIYGWVLCLLVTRKGDKTGTRAATAEPGRQVLMEEWISTQAQGDLPEE</sequence>
<reference evidence="3" key="1">
    <citation type="journal article" date="2017" name="Genome Biol.">
        <title>Comparative genomics reveals high biological diversity and specific adaptations in the industrially and medically important fungal genus Aspergillus.</title>
        <authorList>
            <person name="de Vries R.P."/>
            <person name="Riley R."/>
            <person name="Wiebenga A."/>
            <person name="Aguilar-Osorio G."/>
            <person name="Amillis S."/>
            <person name="Uchima C.A."/>
            <person name="Anderluh G."/>
            <person name="Asadollahi M."/>
            <person name="Askin M."/>
            <person name="Barry K."/>
            <person name="Battaglia E."/>
            <person name="Bayram O."/>
            <person name="Benocci T."/>
            <person name="Braus-Stromeyer S.A."/>
            <person name="Caldana C."/>
            <person name="Canovas D."/>
            <person name="Cerqueira G.C."/>
            <person name="Chen F."/>
            <person name="Chen W."/>
            <person name="Choi C."/>
            <person name="Clum A."/>
            <person name="Dos Santos R.A."/>
            <person name="Damasio A.R."/>
            <person name="Diallinas G."/>
            <person name="Emri T."/>
            <person name="Fekete E."/>
            <person name="Flipphi M."/>
            <person name="Freyberg S."/>
            <person name="Gallo A."/>
            <person name="Gournas C."/>
            <person name="Habgood R."/>
            <person name="Hainaut M."/>
            <person name="Harispe M.L."/>
            <person name="Henrissat B."/>
            <person name="Hilden K.S."/>
            <person name="Hope R."/>
            <person name="Hossain A."/>
            <person name="Karabika E."/>
            <person name="Karaffa L."/>
            <person name="Karanyi Z."/>
            <person name="Krasevec N."/>
            <person name="Kuo A."/>
            <person name="Kusch H."/>
            <person name="LaButti K."/>
            <person name="Lagendijk E.L."/>
            <person name="Lapidus A."/>
            <person name="Levasseur A."/>
            <person name="Lindquist E."/>
            <person name="Lipzen A."/>
            <person name="Logrieco A.F."/>
            <person name="MacCabe A."/>
            <person name="Maekelae M.R."/>
            <person name="Malavazi I."/>
            <person name="Melin P."/>
            <person name="Meyer V."/>
            <person name="Mielnichuk N."/>
            <person name="Miskei M."/>
            <person name="Molnar A.P."/>
            <person name="Mule G."/>
            <person name="Ngan C.Y."/>
            <person name="Orejas M."/>
            <person name="Orosz E."/>
            <person name="Ouedraogo J.P."/>
            <person name="Overkamp K.M."/>
            <person name="Park H.-S."/>
            <person name="Perrone G."/>
            <person name="Piumi F."/>
            <person name="Punt P.J."/>
            <person name="Ram A.F."/>
            <person name="Ramon A."/>
            <person name="Rauscher S."/>
            <person name="Record E."/>
            <person name="Riano-Pachon D.M."/>
            <person name="Robert V."/>
            <person name="Roehrig J."/>
            <person name="Ruller R."/>
            <person name="Salamov A."/>
            <person name="Salih N.S."/>
            <person name="Samson R.A."/>
            <person name="Sandor E."/>
            <person name="Sanguinetti M."/>
            <person name="Schuetze T."/>
            <person name="Sepcic K."/>
            <person name="Shelest E."/>
            <person name="Sherlock G."/>
            <person name="Sophianopoulou V."/>
            <person name="Squina F.M."/>
            <person name="Sun H."/>
            <person name="Susca A."/>
            <person name="Todd R.B."/>
            <person name="Tsang A."/>
            <person name="Unkles S.E."/>
            <person name="van de Wiele N."/>
            <person name="van Rossen-Uffink D."/>
            <person name="Oliveira J.V."/>
            <person name="Vesth T.C."/>
            <person name="Visser J."/>
            <person name="Yu J.-H."/>
            <person name="Zhou M."/>
            <person name="Andersen M.R."/>
            <person name="Archer D.B."/>
            <person name="Baker S.E."/>
            <person name="Benoit I."/>
            <person name="Brakhage A.A."/>
            <person name="Braus G.H."/>
            <person name="Fischer R."/>
            <person name="Frisvad J.C."/>
            <person name="Goldman G.H."/>
            <person name="Houbraken J."/>
            <person name="Oakley B."/>
            <person name="Pocsi I."/>
            <person name="Scazzocchio C."/>
            <person name="Seiboth B."/>
            <person name="vanKuyk P.A."/>
            <person name="Wortman J."/>
            <person name="Dyer P.S."/>
            <person name="Grigoriev I.V."/>
        </authorList>
    </citation>
    <scope>NUCLEOTIDE SEQUENCE [LARGE SCALE GENOMIC DNA]</scope>
    <source>
        <strain evidence="3">CBS 101740 / IMI 381727 / IBT 21946</strain>
    </source>
</reference>
<dbReference type="OMA" id="MDVSYEG"/>
<gene>
    <name evidence="2" type="ORF">ASPBRDRAFT_195526</name>
</gene>
<dbReference type="PANTHER" id="PTHR40635:SF1">
    <property type="match status" value="1"/>
</dbReference>
<evidence type="ECO:0000313" key="3">
    <source>
        <dbReference type="Proteomes" id="UP000184499"/>
    </source>
</evidence>
<dbReference type="AlphaFoldDB" id="A0A1L9UMB7"/>
<protein>
    <submittedName>
        <fullName evidence="2">Uncharacterized protein</fullName>
    </submittedName>
</protein>
<dbReference type="EMBL" id="KV878683">
    <property type="protein sequence ID" value="OJJ72874.1"/>
    <property type="molecule type" value="Genomic_DNA"/>
</dbReference>
<dbReference type="GeneID" id="93573363"/>
<evidence type="ECO:0000256" key="1">
    <source>
        <dbReference type="SAM" id="MobiDB-lite"/>
    </source>
</evidence>
<name>A0A1L9UMB7_ASPBC</name>
<evidence type="ECO:0000313" key="2">
    <source>
        <dbReference type="EMBL" id="OJJ72874.1"/>
    </source>
</evidence>
<dbReference type="OrthoDB" id="5374757at2759"/>
<dbReference type="VEuPathDB" id="FungiDB:ASPBRDRAFT_195526"/>
<feature type="region of interest" description="Disordered" evidence="1">
    <location>
        <begin position="146"/>
        <end position="198"/>
    </location>
</feature>
<dbReference type="PANTHER" id="PTHR40635">
    <property type="match status" value="1"/>
</dbReference>